<dbReference type="NCBIfam" id="TIGR01656">
    <property type="entry name" value="Histidinol-ppas"/>
    <property type="match status" value="1"/>
</dbReference>
<gene>
    <name evidence="9" type="ORF">CA984_26460</name>
</gene>
<reference evidence="9 10" key="1">
    <citation type="submission" date="2017-05" db="EMBL/GenBank/DDBJ databases">
        <title>Biotechnological potential of actinobacteria isolated from South African environments.</title>
        <authorList>
            <person name="Le Roes-Hill M."/>
            <person name="Prins A."/>
            <person name="Durrell K.A."/>
        </authorList>
    </citation>
    <scope>NUCLEOTIDE SEQUENCE [LARGE SCALE GENOMIC DNA]</scope>
    <source>
        <strain evidence="9">M26</strain>
    </source>
</reference>
<keyword evidence="10" id="KW-1185">Reference proteome</keyword>
<dbReference type="Pfam" id="PF13242">
    <property type="entry name" value="Hydrolase_like"/>
    <property type="match status" value="1"/>
</dbReference>
<evidence type="ECO:0000256" key="3">
    <source>
        <dbReference type="ARBA" id="ARBA00022490"/>
    </source>
</evidence>
<keyword evidence="6" id="KW-0119">Carbohydrate metabolism</keyword>
<dbReference type="AlphaFoldDB" id="A0A243RF83"/>
<dbReference type="SUPFAM" id="SSF56784">
    <property type="entry name" value="HAD-like"/>
    <property type="match status" value="1"/>
</dbReference>
<dbReference type="GO" id="GO:0046872">
    <property type="term" value="F:metal ion binding"/>
    <property type="evidence" value="ECO:0007669"/>
    <property type="project" value="UniProtKB-KW"/>
</dbReference>
<evidence type="ECO:0000313" key="10">
    <source>
        <dbReference type="Proteomes" id="UP000194761"/>
    </source>
</evidence>
<comment type="subcellular location">
    <subcellularLocation>
        <location evidence="1">Cytoplasm</location>
    </subcellularLocation>
</comment>
<dbReference type="InterPro" id="IPR023214">
    <property type="entry name" value="HAD_sf"/>
</dbReference>
<evidence type="ECO:0000256" key="1">
    <source>
        <dbReference type="ARBA" id="ARBA00004496"/>
    </source>
</evidence>
<dbReference type="InterPro" id="IPR006543">
    <property type="entry name" value="Histidinol-phos"/>
</dbReference>
<dbReference type="GO" id="GO:0005737">
    <property type="term" value="C:cytoplasm"/>
    <property type="evidence" value="ECO:0007669"/>
    <property type="project" value="UniProtKB-SubCell"/>
</dbReference>
<dbReference type="InterPro" id="IPR036412">
    <property type="entry name" value="HAD-like_sf"/>
</dbReference>
<dbReference type="InterPro" id="IPR004446">
    <property type="entry name" value="Heptose_bisP_phosphatase"/>
</dbReference>
<dbReference type="Gene3D" id="3.40.50.1000">
    <property type="entry name" value="HAD superfamily/HAD-like"/>
    <property type="match status" value="1"/>
</dbReference>
<organism evidence="9 10">
    <name type="scientific">Streptosporangium minutum</name>
    <dbReference type="NCBI Taxonomy" id="569862"/>
    <lineage>
        <taxon>Bacteria</taxon>
        <taxon>Bacillati</taxon>
        <taxon>Actinomycetota</taxon>
        <taxon>Actinomycetes</taxon>
        <taxon>Streptosporangiales</taxon>
        <taxon>Streptosporangiaceae</taxon>
        <taxon>Streptosporangium</taxon>
    </lineage>
</organism>
<protein>
    <recommendedName>
        <fullName evidence="7">D,D-heptose 1,7-bisphosphate phosphatase</fullName>
    </recommendedName>
</protein>
<evidence type="ECO:0000256" key="5">
    <source>
        <dbReference type="ARBA" id="ARBA00022801"/>
    </source>
</evidence>
<dbReference type="EMBL" id="NGFP01000138">
    <property type="protein sequence ID" value="OUC93389.1"/>
    <property type="molecule type" value="Genomic_DNA"/>
</dbReference>
<evidence type="ECO:0000256" key="4">
    <source>
        <dbReference type="ARBA" id="ARBA00022723"/>
    </source>
</evidence>
<dbReference type="RefSeq" id="WP_086576258.1">
    <property type="nucleotide sequence ID" value="NZ_NGFP01000138.1"/>
</dbReference>
<sequence>MPSRDNPAAVLFDRDGTLIVNVPYNRDPGRVEPVPGALRALDRVRRAGVPVGVITNQSGVARGLIGAEELREVNARVDELLGPFAVWAVCPHGESDGCGCRKPAPGLVLRAAAALGVDARDCVVIGDIGRDVEAARAAGARGILVPTPQTLPCEVEAAEEVADDLAAAVDRVIGTAADGEARAAAGTARSGSPRGTAQNEPPAGAARSGSPGGTARKEPPGGAARSGSRARPDAGARS</sequence>
<feature type="compositionally biased region" description="Low complexity" evidence="8">
    <location>
        <begin position="183"/>
        <end position="192"/>
    </location>
</feature>
<comment type="similarity">
    <text evidence="2">Belongs to the GmhB family.</text>
</comment>
<evidence type="ECO:0000256" key="6">
    <source>
        <dbReference type="ARBA" id="ARBA00023277"/>
    </source>
</evidence>
<keyword evidence="4" id="KW-0479">Metal-binding</keyword>
<dbReference type="InterPro" id="IPR006549">
    <property type="entry name" value="HAD-SF_hydro_IIIA"/>
</dbReference>
<dbReference type="GO" id="GO:0005975">
    <property type="term" value="P:carbohydrate metabolic process"/>
    <property type="evidence" value="ECO:0007669"/>
    <property type="project" value="InterPro"/>
</dbReference>
<evidence type="ECO:0000256" key="7">
    <source>
        <dbReference type="ARBA" id="ARBA00031828"/>
    </source>
</evidence>
<dbReference type="NCBIfam" id="TIGR01662">
    <property type="entry name" value="HAD-SF-IIIA"/>
    <property type="match status" value="1"/>
</dbReference>
<dbReference type="NCBIfam" id="TIGR01509">
    <property type="entry name" value="HAD-SF-IA-v3"/>
    <property type="match status" value="1"/>
</dbReference>
<accession>A0A243RF83</accession>
<name>A0A243RF83_9ACTN</name>
<evidence type="ECO:0000256" key="8">
    <source>
        <dbReference type="SAM" id="MobiDB-lite"/>
    </source>
</evidence>
<comment type="caution">
    <text evidence="9">The sequence shown here is derived from an EMBL/GenBank/DDBJ whole genome shotgun (WGS) entry which is preliminary data.</text>
</comment>
<dbReference type="InterPro" id="IPR006439">
    <property type="entry name" value="HAD-SF_hydro_IA"/>
</dbReference>
<keyword evidence="5" id="KW-0378">Hydrolase</keyword>
<dbReference type="GO" id="GO:0016791">
    <property type="term" value="F:phosphatase activity"/>
    <property type="evidence" value="ECO:0007669"/>
    <property type="project" value="InterPro"/>
</dbReference>
<evidence type="ECO:0000313" key="9">
    <source>
        <dbReference type="EMBL" id="OUC93389.1"/>
    </source>
</evidence>
<evidence type="ECO:0000256" key="2">
    <source>
        <dbReference type="ARBA" id="ARBA00005628"/>
    </source>
</evidence>
<dbReference type="PANTHER" id="PTHR42891">
    <property type="entry name" value="D-GLYCERO-BETA-D-MANNO-HEPTOSE-1,7-BISPHOSPHATE 7-PHOSPHATASE"/>
    <property type="match status" value="1"/>
</dbReference>
<dbReference type="PANTHER" id="PTHR42891:SF1">
    <property type="entry name" value="D-GLYCERO-BETA-D-MANNO-HEPTOSE-1,7-BISPHOSPHATE 7-PHOSPHATASE"/>
    <property type="match status" value="1"/>
</dbReference>
<proteinExistence type="inferred from homology"/>
<feature type="region of interest" description="Disordered" evidence="8">
    <location>
        <begin position="183"/>
        <end position="238"/>
    </location>
</feature>
<keyword evidence="3" id="KW-0963">Cytoplasm</keyword>
<dbReference type="Proteomes" id="UP000194761">
    <property type="component" value="Unassembled WGS sequence"/>
</dbReference>